<proteinExistence type="predicted"/>
<organism evidence="1 2">
    <name type="scientific">Edwardsiella hoshinae</name>
    <dbReference type="NCBI Taxonomy" id="93378"/>
    <lineage>
        <taxon>Bacteria</taxon>
        <taxon>Pseudomonadati</taxon>
        <taxon>Pseudomonadota</taxon>
        <taxon>Gammaproteobacteria</taxon>
        <taxon>Enterobacterales</taxon>
        <taxon>Hafniaceae</taxon>
        <taxon>Edwardsiella</taxon>
    </lineage>
</organism>
<dbReference type="AlphaFoldDB" id="A0A376DNE7"/>
<sequence length="297" mass="35052">MKKCPICNKLSKLDNHLYELSIACEYFKSDRYDNFSNIAEWLKLSAYLDEVQIAPEKYAGSDLIWCRPAAEAYEAERLHYSRYSTALTRFLYTSNALEETYRFASTYYTLSSKEIKSNREYNDSKKSVLLFEKTDEQNLPVGFYHYCDNLFSRFEKYKKEYDPQISIIKNYPKGHKCHGLHIVRNLRNFIAHGTIPINLVPEYYGSAEMWHVLHGLLISATRVTALYIQSFLLEFGDKFDMHAYLQRMDYNYYLERQDDMFEDNPEHVAMPVPSDAQQLMTNLHLKDGFGYLKIAMY</sequence>
<accession>A0A376DNE7</accession>
<dbReference type="OrthoDB" id="6398673at2"/>
<evidence type="ECO:0000313" key="2">
    <source>
        <dbReference type="Proteomes" id="UP000255248"/>
    </source>
</evidence>
<reference evidence="1 2" key="1">
    <citation type="submission" date="2018-06" db="EMBL/GenBank/DDBJ databases">
        <authorList>
            <consortium name="Pathogen Informatics"/>
            <person name="Doyle S."/>
        </authorList>
    </citation>
    <scope>NUCLEOTIDE SEQUENCE [LARGE SCALE GENOMIC DNA]</scope>
    <source>
        <strain evidence="1 2">NCTC12121</strain>
    </source>
</reference>
<name>A0A376DNE7_9GAMM</name>
<dbReference type="Proteomes" id="UP000255248">
    <property type="component" value="Unassembled WGS sequence"/>
</dbReference>
<gene>
    <name evidence="1" type="ORF">NCTC12121_03030</name>
</gene>
<protein>
    <submittedName>
        <fullName evidence="1">Uncharacterized protein</fullName>
    </submittedName>
</protein>
<evidence type="ECO:0000313" key="1">
    <source>
        <dbReference type="EMBL" id="STC91437.1"/>
    </source>
</evidence>
<dbReference type="EMBL" id="UFXZ01000001">
    <property type="protein sequence ID" value="STC91437.1"/>
    <property type="molecule type" value="Genomic_DNA"/>
</dbReference>
<dbReference type="RefSeq" id="WP_024523567.1">
    <property type="nucleotide sequence ID" value="NZ_CP065626.1"/>
</dbReference>